<dbReference type="PANTHER" id="PTHR37558">
    <property type="entry name" value="HTH CENPB-TYPE DOMAIN-CONTAINING PROTEIN"/>
    <property type="match status" value="1"/>
</dbReference>
<dbReference type="VEuPathDB" id="VectorBase:ISCW016463"/>
<evidence type="ECO:0000313" key="2">
    <source>
        <dbReference type="EMBL" id="EEC01123.1"/>
    </source>
</evidence>
<proteinExistence type="predicted"/>
<reference evidence="2 4" key="1">
    <citation type="submission" date="2008-03" db="EMBL/GenBank/DDBJ databases">
        <title>Annotation of Ixodes scapularis.</title>
        <authorList>
            <consortium name="Ixodes scapularis Genome Project Consortium"/>
            <person name="Caler E."/>
            <person name="Hannick L.I."/>
            <person name="Bidwell S."/>
            <person name="Joardar V."/>
            <person name="Thiagarajan M."/>
            <person name="Amedeo P."/>
            <person name="Galinsky K.J."/>
            <person name="Schobel S."/>
            <person name="Inman J."/>
            <person name="Hostetler J."/>
            <person name="Miller J."/>
            <person name="Hammond M."/>
            <person name="Megy K."/>
            <person name="Lawson D."/>
            <person name="Kodira C."/>
            <person name="Sutton G."/>
            <person name="Meyer J."/>
            <person name="Hill C.A."/>
            <person name="Birren B."/>
            <person name="Nene V."/>
            <person name="Collins F."/>
            <person name="Alarcon-Chaidez F."/>
            <person name="Wikel S."/>
            <person name="Strausberg R."/>
        </authorList>
    </citation>
    <scope>NUCLEOTIDE SEQUENCE [LARGE SCALE GENOMIC DNA]</scope>
    <source>
        <strain evidence="4">Wikel</strain>
        <strain evidence="2">Wikel colony</strain>
    </source>
</reference>
<feature type="region of interest" description="Disordered" evidence="1">
    <location>
        <begin position="80"/>
        <end position="124"/>
    </location>
</feature>
<dbReference type="PaxDb" id="6945-B7P3F1"/>
<evidence type="ECO:0000256" key="1">
    <source>
        <dbReference type="SAM" id="MobiDB-lite"/>
    </source>
</evidence>
<dbReference type="HOGENOM" id="CLU_2009615_0_0_1"/>
<evidence type="ECO:0000313" key="4">
    <source>
        <dbReference type="Proteomes" id="UP000001555"/>
    </source>
</evidence>
<feature type="non-terminal residue" evidence="2">
    <location>
        <position position="124"/>
    </location>
</feature>
<dbReference type="EMBL" id="ABJB010089041">
    <property type="status" value="NOT_ANNOTATED_CDS"/>
    <property type="molecule type" value="Genomic_DNA"/>
</dbReference>
<dbReference type="EnsemblMetazoa" id="ISCW016463-RA">
    <property type="protein sequence ID" value="ISCW016463-PA"/>
    <property type="gene ID" value="ISCW016463"/>
</dbReference>
<dbReference type="PANTHER" id="PTHR37558:SF1">
    <property type="entry name" value="HTH CENPB-TYPE DOMAIN-CONTAINING PROTEIN"/>
    <property type="match status" value="1"/>
</dbReference>
<gene>
    <name evidence="2" type="ORF">IscW_ISCW016463</name>
</gene>
<name>B7P3F1_IXOSC</name>
<sequence length="124" mass="13820">MCGFDPRVFVEHTDAKERLKSKSATQEQFLEKKLLQESFGMEQQVYPSPAECCARDRASKRGTLMPRQWLSPLGASDTYLVPKTDPHDSVPTEFIECESPAGDEPSVSSGESSMEHGNGRAKRK</sequence>
<dbReference type="Proteomes" id="UP000001555">
    <property type="component" value="Unassembled WGS sequence"/>
</dbReference>
<dbReference type="EMBL" id="DS628492">
    <property type="protein sequence ID" value="EEC01123.1"/>
    <property type="molecule type" value="Genomic_DNA"/>
</dbReference>
<accession>B7P3F1</accession>
<reference evidence="3" key="2">
    <citation type="submission" date="2020-05" db="UniProtKB">
        <authorList>
            <consortium name="EnsemblMetazoa"/>
        </authorList>
    </citation>
    <scope>IDENTIFICATION</scope>
    <source>
        <strain evidence="3">wikel</strain>
    </source>
</reference>
<dbReference type="InParanoid" id="B7P3F1"/>
<protein>
    <submittedName>
        <fullName evidence="2 3">Uncharacterized protein</fullName>
    </submittedName>
</protein>
<keyword evidence="4" id="KW-1185">Reference proteome</keyword>
<dbReference type="EMBL" id="ABJB010419648">
    <property type="status" value="NOT_ANNOTATED_CDS"/>
    <property type="molecule type" value="Genomic_DNA"/>
</dbReference>
<organism>
    <name type="scientific">Ixodes scapularis</name>
    <name type="common">Black-legged tick</name>
    <name type="synonym">Deer tick</name>
    <dbReference type="NCBI Taxonomy" id="6945"/>
    <lineage>
        <taxon>Eukaryota</taxon>
        <taxon>Metazoa</taxon>
        <taxon>Ecdysozoa</taxon>
        <taxon>Arthropoda</taxon>
        <taxon>Chelicerata</taxon>
        <taxon>Arachnida</taxon>
        <taxon>Acari</taxon>
        <taxon>Parasitiformes</taxon>
        <taxon>Ixodida</taxon>
        <taxon>Ixodoidea</taxon>
        <taxon>Ixodidae</taxon>
        <taxon>Ixodinae</taxon>
        <taxon>Ixodes</taxon>
    </lineage>
</organism>
<evidence type="ECO:0000313" key="3">
    <source>
        <dbReference type="EnsemblMetazoa" id="ISCW016463-PA"/>
    </source>
</evidence>
<dbReference type="VEuPathDB" id="VectorBase:ISCI016463"/>
<dbReference type="AlphaFoldDB" id="B7P3F1"/>